<dbReference type="InterPro" id="IPR036390">
    <property type="entry name" value="WH_DNA-bd_sf"/>
</dbReference>
<dbReference type="SUPFAM" id="SSF53850">
    <property type="entry name" value="Periplasmic binding protein-like II"/>
    <property type="match status" value="1"/>
</dbReference>
<evidence type="ECO:0000256" key="3">
    <source>
        <dbReference type="ARBA" id="ARBA00023125"/>
    </source>
</evidence>
<dbReference type="InterPro" id="IPR036388">
    <property type="entry name" value="WH-like_DNA-bd_sf"/>
</dbReference>
<dbReference type="SUPFAM" id="SSF46785">
    <property type="entry name" value="Winged helix' DNA-binding domain"/>
    <property type="match status" value="1"/>
</dbReference>
<dbReference type="NCBIfam" id="NF009326">
    <property type="entry name" value="PRK12681.1"/>
    <property type="match status" value="1"/>
</dbReference>
<evidence type="ECO:0000256" key="1">
    <source>
        <dbReference type="ARBA" id="ARBA00009437"/>
    </source>
</evidence>
<dbReference type="PANTHER" id="PTHR30126:SF6">
    <property type="entry name" value="HTH-TYPE TRANSCRIPTIONAL REGULATOR CYSB-RELATED"/>
    <property type="match status" value="1"/>
</dbReference>
<dbReference type="AlphaFoldDB" id="A0A382CZL8"/>
<dbReference type="Pfam" id="PF00126">
    <property type="entry name" value="HTH_1"/>
    <property type="match status" value="1"/>
</dbReference>
<name>A0A382CZL8_9ZZZZ</name>
<dbReference type="InterPro" id="IPR000847">
    <property type="entry name" value="LysR_HTH_N"/>
</dbReference>
<evidence type="ECO:0000313" key="6">
    <source>
        <dbReference type="EMBL" id="SVB30931.1"/>
    </source>
</evidence>
<protein>
    <recommendedName>
        <fullName evidence="5">HTH lysR-type domain-containing protein</fullName>
    </recommendedName>
</protein>
<dbReference type="Gene3D" id="1.10.10.10">
    <property type="entry name" value="Winged helix-like DNA-binding domain superfamily/Winged helix DNA-binding domain"/>
    <property type="match status" value="1"/>
</dbReference>
<dbReference type="EMBL" id="UINC01036643">
    <property type="protein sequence ID" value="SVB30931.1"/>
    <property type="molecule type" value="Genomic_DNA"/>
</dbReference>
<dbReference type="InterPro" id="IPR037423">
    <property type="entry name" value="CysB_PBP2"/>
</dbReference>
<evidence type="ECO:0000256" key="4">
    <source>
        <dbReference type="ARBA" id="ARBA00023163"/>
    </source>
</evidence>
<evidence type="ECO:0000256" key="2">
    <source>
        <dbReference type="ARBA" id="ARBA00023015"/>
    </source>
</evidence>
<dbReference type="PROSITE" id="PS50931">
    <property type="entry name" value="HTH_LYSR"/>
    <property type="match status" value="1"/>
</dbReference>
<dbReference type="GO" id="GO:0003700">
    <property type="term" value="F:DNA-binding transcription factor activity"/>
    <property type="evidence" value="ECO:0007669"/>
    <property type="project" value="InterPro"/>
</dbReference>
<proteinExistence type="inferred from homology"/>
<dbReference type="Gene3D" id="3.40.190.10">
    <property type="entry name" value="Periplasmic binding protein-like II"/>
    <property type="match status" value="2"/>
</dbReference>
<keyword evidence="4" id="KW-0804">Transcription</keyword>
<keyword evidence="3" id="KW-0238">DNA-binding</keyword>
<feature type="domain" description="HTH lysR-type" evidence="5">
    <location>
        <begin position="1"/>
        <end position="59"/>
    </location>
</feature>
<dbReference type="PRINTS" id="PR00039">
    <property type="entry name" value="HTHLYSR"/>
</dbReference>
<sequence length="328" mass="36359">MTLQQLRYLLGIADSGLNITAAAERLFTSQPGISKQLKLLEQELGIQLFARKGKSLAAITPGGHEVIARSRRILREVENIRSLASNLSEEQEGTLSIATTHTQARYVLPDVIKIFRSRYPQVNLELHQGTSEQIVELVAAHRVDFAIATGSRKLFPELVLLPCYEWDRIVLVPKDHPLAQRRQRLDLETLATYPLVTYVFSLTGESSFKQAFAAKGLEPDVVFTARDADIIKTYVRMGMGVGVVAAMAWECRDKTDLVALNASGLLPRVTTWIGFKRDTVLRGYMVDFAELFASHLSPELTQQAASLESQADVDDLFEGVSLSLRGGC</sequence>
<comment type="similarity">
    <text evidence="1">Belongs to the LysR transcriptional regulatory family.</text>
</comment>
<evidence type="ECO:0000259" key="5">
    <source>
        <dbReference type="PROSITE" id="PS50931"/>
    </source>
</evidence>
<dbReference type="InterPro" id="IPR005119">
    <property type="entry name" value="LysR_subst-bd"/>
</dbReference>
<dbReference type="GO" id="GO:0000976">
    <property type="term" value="F:transcription cis-regulatory region binding"/>
    <property type="evidence" value="ECO:0007669"/>
    <property type="project" value="TreeGrafter"/>
</dbReference>
<feature type="non-terminal residue" evidence="6">
    <location>
        <position position="328"/>
    </location>
</feature>
<dbReference type="PANTHER" id="PTHR30126">
    <property type="entry name" value="HTH-TYPE TRANSCRIPTIONAL REGULATOR"/>
    <property type="match status" value="1"/>
</dbReference>
<gene>
    <name evidence="6" type="ORF">METZ01_LOCUS183785</name>
</gene>
<dbReference type="GO" id="GO:0019344">
    <property type="term" value="P:cysteine biosynthetic process"/>
    <property type="evidence" value="ECO:0007669"/>
    <property type="project" value="TreeGrafter"/>
</dbReference>
<accession>A0A382CZL8</accession>
<dbReference type="Pfam" id="PF03466">
    <property type="entry name" value="LysR_substrate"/>
    <property type="match status" value="1"/>
</dbReference>
<dbReference type="CDD" id="cd08413">
    <property type="entry name" value="PBP2_CysB_like"/>
    <property type="match status" value="1"/>
</dbReference>
<keyword evidence="2" id="KW-0805">Transcription regulation</keyword>
<organism evidence="6">
    <name type="scientific">marine metagenome</name>
    <dbReference type="NCBI Taxonomy" id="408172"/>
    <lineage>
        <taxon>unclassified sequences</taxon>
        <taxon>metagenomes</taxon>
        <taxon>ecological metagenomes</taxon>
    </lineage>
</organism>
<reference evidence="6" key="1">
    <citation type="submission" date="2018-05" db="EMBL/GenBank/DDBJ databases">
        <authorList>
            <person name="Lanie J.A."/>
            <person name="Ng W.-L."/>
            <person name="Kazmierczak K.M."/>
            <person name="Andrzejewski T.M."/>
            <person name="Davidsen T.M."/>
            <person name="Wayne K.J."/>
            <person name="Tettelin H."/>
            <person name="Glass J.I."/>
            <person name="Rusch D."/>
            <person name="Podicherti R."/>
            <person name="Tsui H.-C.T."/>
            <person name="Winkler M.E."/>
        </authorList>
    </citation>
    <scope>NUCLEOTIDE SEQUENCE</scope>
</reference>